<evidence type="ECO:0000256" key="1">
    <source>
        <dbReference type="ARBA" id="ARBA00004479"/>
    </source>
</evidence>
<comment type="function">
    <text evidence="13">Cell surface transmembrane ligand for Eph receptors, a family of receptor tyrosine kinases which are crucial for migration, repulsion and adhesion during neuronal, vascular and epithelial development. Binds promiscuously Eph receptors residing on adjacent cells, leading to contact-dependent bidirectional signaling into neighboring cells. The signaling pathway downstream of the receptor is referred to as forward signaling while the signaling pathway downstream of the ephrin ligand is referred to as reverse signaling. May play a pivotal role in forebrain function. Binds to, and induce the collapse of, commissural axons/growth cones in vitro. May play a role in constraining the orientation of longitudinally projecting axons.</text>
</comment>
<keyword evidence="3" id="KW-0488">Methylation</keyword>
<evidence type="ECO:0000256" key="12">
    <source>
        <dbReference type="ARBA" id="ARBA00023180"/>
    </source>
</evidence>
<name>A0AAD8ZCH8_9TELE</name>
<evidence type="ECO:0000256" key="15">
    <source>
        <dbReference type="ARBA" id="ARBA00069619"/>
    </source>
</evidence>
<evidence type="ECO:0000256" key="17">
    <source>
        <dbReference type="RuleBase" id="RU004375"/>
    </source>
</evidence>
<evidence type="ECO:0000256" key="16">
    <source>
        <dbReference type="PROSITE-ProRule" id="PRU00884"/>
    </source>
</evidence>
<comment type="caution">
    <text evidence="21">The sequence shown here is derived from an EMBL/GenBank/DDBJ whole genome shotgun (WGS) entry which is preliminary data.</text>
</comment>
<organism evidence="21 22">
    <name type="scientific">Electrophorus voltai</name>
    <dbReference type="NCBI Taxonomy" id="2609070"/>
    <lineage>
        <taxon>Eukaryota</taxon>
        <taxon>Metazoa</taxon>
        <taxon>Chordata</taxon>
        <taxon>Craniata</taxon>
        <taxon>Vertebrata</taxon>
        <taxon>Euteleostomi</taxon>
        <taxon>Actinopterygii</taxon>
        <taxon>Neopterygii</taxon>
        <taxon>Teleostei</taxon>
        <taxon>Ostariophysi</taxon>
        <taxon>Gymnotiformes</taxon>
        <taxon>Gymnotoidei</taxon>
        <taxon>Gymnotidae</taxon>
        <taxon>Electrophorus</taxon>
    </lineage>
</organism>
<comment type="caution">
    <text evidence="16">Lacks conserved residue(s) required for the propagation of feature annotation.</text>
</comment>
<evidence type="ECO:0000256" key="18">
    <source>
        <dbReference type="SAM" id="MobiDB-lite"/>
    </source>
</evidence>
<evidence type="ECO:0000256" key="2">
    <source>
        <dbReference type="ARBA" id="ARBA00022473"/>
    </source>
</evidence>
<comment type="subunit">
    <text evidence="14">Interacts with GRIP1 and GRIP2.</text>
</comment>
<comment type="similarity">
    <text evidence="16 17">Belongs to the ephrin family.</text>
</comment>
<reference evidence="21" key="1">
    <citation type="submission" date="2023-03" db="EMBL/GenBank/DDBJ databases">
        <title>Electrophorus voltai genome.</title>
        <authorList>
            <person name="Bian C."/>
        </authorList>
    </citation>
    <scope>NUCLEOTIDE SEQUENCE</scope>
    <source>
        <strain evidence="21">CB-2022</strain>
        <tissue evidence="21">Muscle</tissue>
    </source>
</reference>
<feature type="compositionally biased region" description="Polar residues" evidence="18">
    <location>
        <begin position="155"/>
        <end position="170"/>
    </location>
</feature>
<proteinExistence type="inferred from homology"/>
<dbReference type="AlphaFoldDB" id="A0AAD8ZCH8"/>
<feature type="transmembrane region" description="Helical" evidence="19">
    <location>
        <begin position="192"/>
        <end position="217"/>
    </location>
</feature>
<keyword evidence="12" id="KW-0325">Glycoprotein</keyword>
<keyword evidence="4" id="KW-0597">Phosphoprotein</keyword>
<keyword evidence="6" id="KW-0732">Signal</keyword>
<dbReference type="PROSITE" id="PS51551">
    <property type="entry name" value="EPHRIN_RBD_2"/>
    <property type="match status" value="1"/>
</dbReference>
<feature type="domain" description="Ephrin RBD" evidence="20">
    <location>
        <begin position="1"/>
        <end position="137"/>
    </location>
</feature>
<dbReference type="SUPFAM" id="SSF49503">
    <property type="entry name" value="Cupredoxins"/>
    <property type="match status" value="1"/>
</dbReference>
<gene>
    <name evidence="21" type="ORF">P4O66_000932</name>
</gene>
<evidence type="ECO:0000256" key="8">
    <source>
        <dbReference type="ARBA" id="ARBA00022902"/>
    </source>
</evidence>
<keyword evidence="5 19" id="KW-0812">Transmembrane</keyword>
<dbReference type="Gene3D" id="2.60.40.420">
    <property type="entry name" value="Cupredoxins - blue copper proteins"/>
    <property type="match status" value="1"/>
</dbReference>
<evidence type="ECO:0000259" key="20">
    <source>
        <dbReference type="PROSITE" id="PS51551"/>
    </source>
</evidence>
<dbReference type="Proteomes" id="UP001239994">
    <property type="component" value="Unassembled WGS sequence"/>
</dbReference>
<keyword evidence="10 17" id="KW-0472">Membrane</keyword>
<evidence type="ECO:0000256" key="3">
    <source>
        <dbReference type="ARBA" id="ARBA00022481"/>
    </source>
</evidence>
<protein>
    <recommendedName>
        <fullName evidence="15">Ephrin-B3</fullName>
    </recommendedName>
</protein>
<dbReference type="InterPro" id="IPR008972">
    <property type="entry name" value="Cupredoxin"/>
</dbReference>
<comment type="subcellular location">
    <subcellularLocation>
        <location evidence="1">Membrane</location>
        <topology evidence="1">Single-pass type I membrane protein</topology>
    </subcellularLocation>
</comment>
<dbReference type="InterPro" id="IPR019765">
    <property type="entry name" value="Ephrin_CS"/>
</dbReference>
<keyword evidence="9 19" id="KW-1133">Transmembrane helix</keyword>
<evidence type="ECO:0000256" key="6">
    <source>
        <dbReference type="ARBA" id="ARBA00022729"/>
    </source>
</evidence>
<feature type="disulfide bond" evidence="16">
    <location>
        <begin position="62"/>
        <end position="126"/>
    </location>
</feature>
<evidence type="ECO:0000256" key="13">
    <source>
        <dbReference type="ARBA" id="ARBA00057908"/>
    </source>
</evidence>
<keyword evidence="7" id="KW-0221">Differentiation</keyword>
<evidence type="ECO:0000256" key="14">
    <source>
        <dbReference type="ARBA" id="ARBA00064027"/>
    </source>
</evidence>
<evidence type="ECO:0000256" key="4">
    <source>
        <dbReference type="ARBA" id="ARBA00022553"/>
    </source>
</evidence>
<feature type="compositionally biased region" description="Low complexity" evidence="18">
    <location>
        <begin position="230"/>
        <end position="241"/>
    </location>
</feature>
<keyword evidence="22" id="KW-1185">Reference proteome</keyword>
<dbReference type="InterPro" id="IPR001799">
    <property type="entry name" value="Ephrin_RBD"/>
</dbReference>
<dbReference type="Pfam" id="PF00812">
    <property type="entry name" value="Ephrin"/>
    <property type="match status" value="1"/>
</dbReference>
<feature type="transmembrane region" description="Helical" evidence="19">
    <location>
        <begin position="301"/>
        <end position="323"/>
    </location>
</feature>
<dbReference type="GO" id="GO:0046875">
    <property type="term" value="F:ephrin receptor binding"/>
    <property type="evidence" value="ECO:0007669"/>
    <property type="project" value="TreeGrafter"/>
</dbReference>
<evidence type="ECO:0000256" key="5">
    <source>
        <dbReference type="ARBA" id="ARBA00022692"/>
    </source>
</evidence>
<feature type="region of interest" description="Disordered" evidence="18">
    <location>
        <begin position="224"/>
        <end position="260"/>
    </location>
</feature>
<dbReference type="PROSITE" id="PS01299">
    <property type="entry name" value="EPHRIN_RBD_1"/>
    <property type="match status" value="1"/>
</dbReference>
<dbReference type="GO" id="GO:0007267">
    <property type="term" value="P:cell-cell signaling"/>
    <property type="evidence" value="ECO:0007669"/>
    <property type="project" value="UniProtKB-ARBA"/>
</dbReference>
<dbReference type="PANTHER" id="PTHR11304">
    <property type="entry name" value="EPHRIN"/>
    <property type="match status" value="1"/>
</dbReference>
<feature type="region of interest" description="Disordered" evidence="18">
    <location>
        <begin position="139"/>
        <end position="182"/>
    </location>
</feature>
<dbReference type="GO" id="GO:0005886">
    <property type="term" value="C:plasma membrane"/>
    <property type="evidence" value="ECO:0007669"/>
    <property type="project" value="TreeGrafter"/>
</dbReference>
<dbReference type="FunFam" id="2.60.40.420:FF:000019">
    <property type="entry name" value="Putative ephrin-B3"/>
    <property type="match status" value="1"/>
</dbReference>
<evidence type="ECO:0000313" key="22">
    <source>
        <dbReference type="Proteomes" id="UP001239994"/>
    </source>
</evidence>
<keyword evidence="11 16" id="KW-1015">Disulfide bond</keyword>
<evidence type="ECO:0000256" key="11">
    <source>
        <dbReference type="ARBA" id="ARBA00023157"/>
    </source>
</evidence>
<dbReference type="PANTHER" id="PTHR11304:SF34">
    <property type="entry name" value="EPHRIN-B3"/>
    <property type="match status" value="1"/>
</dbReference>
<evidence type="ECO:0000256" key="10">
    <source>
        <dbReference type="ARBA" id="ARBA00023136"/>
    </source>
</evidence>
<keyword evidence="8" id="KW-0524">Neurogenesis</keyword>
<dbReference type="GO" id="GO:0007411">
    <property type="term" value="P:axon guidance"/>
    <property type="evidence" value="ECO:0007669"/>
    <property type="project" value="TreeGrafter"/>
</dbReference>
<accession>A0AAD8ZCH8</accession>
<evidence type="ECO:0000256" key="19">
    <source>
        <dbReference type="SAM" id="Phobius"/>
    </source>
</evidence>
<evidence type="ECO:0000256" key="9">
    <source>
        <dbReference type="ARBA" id="ARBA00022989"/>
    </source>
</evidence>
<feature type="compositionally biased region" description="Gly residues" evidence="18">
    <location>
        <begin position="242"/>
        <end position="253"/>
    </location>
</feature>
<dbReference type="InterPro" id="IPR031328">
    <property type="entry name" value="Ephrin"/>
</dbReference>
<evidence type="ECO:0000256" key="7">
    <source>
        <dbReference type="ARBA" id="ARBA00022782"/>
    </source>
</evidence>
<dbReference type="EMBL" id="JAROKS010000014">
    <property type="protein sequence ID" value="KAK1796844.1"/>
    <property type="molecule type" value="Genomic_DNA"/>
</dbReference>
<dbReference type="GO" id="GO:0048013">
    <property type="term" value="P:ephrin receptor signaling pathway"/>
    <property type="evidence" value="ECO:0007669"/>
    <property type="project" value="TreeGrafter"/>
</dbReference>
<dbReference type="PRINTS" id="PR01347">
    <property type="entry name" value="EPHRIN"/>
</dbReference>
<sequence length="523" mass="55422">MLPCVLKVLRFSDDRGYVLYPQIGDRLDPICPASDPPGPRAPAEYEYYKLYLVSSREQADRCEVTGPPNLLLTCDKPNSDMRFTIKFQGYSPNLWGHEFKTMHDYYIIATSDGTRQGLESMRGGVCATQGMKVVLKVGQRPYGLPPKPAKPDQAGRTNSRNPGVTGNTTFPRVPGGGATAGGENGPLPASNIAVIAGAAGGSAFLLLVTAVICVVCYRRRHSKHSESHHPPLSLSSLTSPKRGGGGGGGGGNNNGSEPSDIIIPLRTSDSAYCPHYEKVSGDYGHPVYIVQEMPPQSPANIYYKIGLLVSQVGLLVSQVGLLMSQIGLLVSQVGLLVSQVGLLVSQIGLLVSQVGLLVSQIGLLASQIGLLVSQVGLLVSQVGLLASQVGLLVSQVGLLVSQVGLLVSQPEEKNMEQRGIRSTGGLMQVHTPAAMPQDGRTPSLRTNAGPWRLREGLRGLGEGGTPSPISSVVSLVLINMGMRRAPPHLRSSCPLWMKAGEQQGDVPHGEALWLGRKEGVTCV</sequence>
<evidence type="ECO:0000313" key="21">
    <source>
        <dbReference type="EMBL" id="KAK1796844.1"/>
    </source>
</evidence>
<keyword evidence="2" id="KW-0217">Developmental protein</keyword>